<protein>
    <submittedName>
        <fullName evidence="3">Histidine kinase</fullName>
    </submittedName>
</protein>
<keyword evidence="4" id="KW-1185">Reference proteome</keyword>
<dbReference type="Gene3D" id="3.30.565.10">
    <property type="entry name" value="Histidine kinase-like ATPase, C-terminal domain"/>
    <property type="match status" value="1"/>
</dbReference>
<dbReference type="SUPFAM" id="SSF55874">
    <property type="entry name" value="ATPase domain of HSP90 chaperone/DNA topoisomerase II/histidine kinase"/>
    <property type="match status" value="1"/>
</dbReference>
<dbReference type="Proteomes" id="UP000011623">
    <property type="component" value="Unassembled WGS sequence"/>
</dbReference>
<dbReference type="GO" id="GO:0016301">
    <property type="term" value="F:kinase activity"/>
    <property type="evidence" value="ECO:0007669"/>
    <property type="project" value="UniProtKB-KW"/>
</dbReference>
<keyword evidence="3" id="KW-0418">Kinase</keyword>
<dbReference type="InterPro" id="IPR036890">
    <property type="entry name" value="HATPase_C_sf"/>
</dbReference>
<dbReference type="AlphaFoldDB" id="M0KWV7"/>
<name>M0KWV7_9EURY</name>
<sequence length="81" mass="8687">MHRGARDRLVDDGPGIPDDRRDSVFDPRAGDTHGGGLHLVETLVTSFGGEIYLADAASKPDTTIPDTDFDGAHFVVELPRA</sequence>
<dbReference type="Pfam" id="PF02518">
    <property type="entry name" value="HATPase_c"/>
    <property type="match status" value="1"/>
</dbReference>
<gene>
    <name evidence="3" type="ORF">C442_02806</name>
</gene>
<dbReference type="EMBL" id="AOLW01000007">
    <property type="protein sequence ID" value="EMA25353.1"/>
    <property type="molecule type" value="Genomic_DNA"/>
</dbReference>
<dbReference type="RefSeq" id="WP_008307645.1">
    <property type="nucleotide sequence ID" value="NZ_AOLW01000007.1"/>
</dbReference>
<dbReference type="InterPro" id="IPR003594">
    <property type="entry name" value="HATPase_dom"/>
</dbReference>
<keyword evidence="3" id="KW-0808">Transferase</keyword>
<evidence type="ECO:0000259" key="2">
    <source>
        <dbReference type="Pfam" id="PF02518"/>
    </source>
</evidence>
<evidence type="ECO:0000313" key="3">
    <source>
        <dbReference type="EMBL" id="EMA25353.1"/>
    </source>
</evidence>
<organism evidence="3 4">
    <name type="scientific">Haloarcula amylolytica JCM 13557</name>
    <dbReference type="NCBI Taxonomy" id="1227452"/>
    <lineage>
        <taxon>Archaea</taxon>
        <taxon>Methanobacteriati</taxon>
        <taxon>Methanobacteriota</taxon>
        <taxon>Stenosarchaea group</taxon>
        <taxon>Halobacteria</taxon>
        <taxon>Halobacteriales</taxon>
        <taxon>Haloarculaceae</taxon>
        <taxon>Haloarcula</taxon>
    </lineage>
</organism>
<comment type="caution">
    <text evidence="3">The sequence shown here is derived from an EMBL/GenBank/DDBJ whole genome shotgun (WGS) entry which is preliminary data.</text>
</comment>
<evidence type="ECO:0000256" key="1">
    <source>
        <dbReference type="SAM" id="MobiDB-lite"/>
    </source>
</evidence>
<reference evidence="3 4" key="1">
    <citation type="journal article" date="2014" name="PLoS Genet.">
        <title>Phylogenetically driven sequencing of extremely halophilic archaea reveals strategies for static and dynamic osmo-response.</title>
        <authorList>
            <person name="Becker E.A."/>
            <person name="Seitzer P.M."/>
            <person name="Tritt A."/>
            <person name="Larsen D."/>
            <person name="Krusor M."/>
            <person name="Yao A.I."/>
            <person name="Wu D."/>
            <person name="Madern D."/>
            <person name="Eisen J.A."/>
            <person name="Darling A.E."/>
            <person name="Facciotti M.T."/>
        </authorList>
    </citation>
    <scope>NUCLEOTIDE SEQUENCE [LARGE SCALE GENOMIC DNA]</scope>
    <source>
        <strain evidence="3 4">JCM 13557</strain>
    </source>
</reference>
<feature type="compositionally biased region" description="Basic and acidic residues" evidence="1">
    <location>
        <begin position="1"/>
        <end position="31"/>
    </location>
</feature>
<feature type="region of interest" description="Disordered" evidence="1">
    <location>
        <begin position="1"/>
        <end position="36"/>
    </location>
</feature>
<evidence type="ECO:0000313" key="4">
    <source>
        <dbReference type="Proteomes" id="UP000011623"/>
    </source>
</evidence>
<accession>M0KWV7</accession>
<proteinExistence type="predicted"/>
<dbReference type="PATRIC" id="fig|1227452.3.peg.567"/>
<feature type="domain" description="Histidine kinase/HSP90-like ATPase" evidence="2">
    <location>
        <begin position="10"/>
        <end position="80"/>
    </location>
</feature>